<evidence type="ECO:0000313" key="2">
    <source>
        <dbReference type="EMBL" id="OAQ27751.1"/>
    </source>
</evidence>
<reference evidence="2 3" key="1">
    <citation type="submission" date="2016-05" db="EMBL/GenBank/DDBJ databases">
        <title>Genome sequencing reveals origins of a unique bacterial endosymbiosis in the earliest lineages of terrestrial Fungi.</title>
        <authorList>
            <consortium name="DOE Joint Genome Institute"/>
            <person name="Uehling J."/>
            <person name="Gryganskyi A."/>
            <person name="Hameed K."/>
            <person name="Tschaplinski T."/>
            <person name="Misztal P."/>
            <person name="Wu S."/>
            <person name="Desiro A."/>
            <person name="Vande Pol N."/>
            <person name="Du Z.-Y."/>
            <person name="Zienkiewicz A."/>
            <person name="Zienkiewicz K."/>
            <person name="Morin E."/>
            <person name="Tisserant E."/>
            <person name="Splivallo R."/>
            <person name="Hainaut M."/>
            <person name="Henrissat B."/>
            <person name="Ohm R."/>
            <person name="Kuo A."/>
            <person name="Yan J."/>
            <person name="Lipzen A."/>
            <person name="Nolan M."/>
            <person name="Labutti K."/>
            <person name="Barry K."/>
            <person name="Goldstein A."/>
            <person name="Labbe J."/>
            <person name="Schadt C."/>
            <person name="Tuskan G."/>
            <person name="Grigoriev I."/>
            <person name="Martin F."/>
            <person name="Vilgalys R."/>
            <person name="Bonito G."/>
        </authorList>
    </citation>
    <scope>NUCLEOTIDE SEQUENCE [LARGE SCALE GENOMIC DNA]</scope>
    <source>
        <strain evidence="2 3">AG-77</strain>
    </source>
</reference>
<dbReference type="OrthoDB" id="2426225at2759"/>
<name>A0A197JTI4_9FUNG</name>
<dbReference type="EMBL" id="KV442054">
    <property type="protein sequence ID" value="OAQ27751.1"/>
    <property type="molecule type" value="Genomic_DNA"/>
</dbReference>
<keyword evidence="3" id="KW-1185">Reference proteome</keyword>
<feature type="region of interest" description="Disordered" evidence="1">
    <location>
        <begin position="194"/>
        <end position="215"/>
    </location>
</feature>
<dbReference type="AlphaFoldDB" id="A0A197JTI4"/>
<dbReference type="Proteomes" id="UP000078512">
    <property type="component" value="Unassembled WGS sequence"/>
</dbReference>
<gene>
    <name evidence="2" type="ORF">K457DRAFT_897190</name>
</gene>
<evidence type="ECO:0000256" key="1">
    <source>
        <dbReference type="SAM" id="MobiDB-lite"/>
    </source>
</evidence>
<accession>A0A197JTI4</accession>
<sequence length="723" mass="81054">MKADTIFDLPEVLDVLGTLLPQGTLYRCIQVSKIWHATFIPHLWRTFTERSVQQSKWSRDLFFAIQAQINDPQNLEWYKDVYRRHAKYIRHLTICTPTILDACLDGTFEQLRSGSYSENVSIRSSGTTTTKPASASTAVNDVGGSLMTNLESLDLNILNHTIAFYFQMQLPGGSFGQSSTSVFTSTGFGTSLSDANTNNITGENNNSSNSTNNATTNTTLATTVTAASLSPLDTEKAFVKACQRLVLNNPRLRTLSSVYSMKILQDFEGGVGSVLRSLKSLVCVPTDGLIPGVLPPNVTHLKLISSFSLHLNSHSFASRGPGTTALVHEGLKSLEVDCVESATHIKGLLTQTPSLQTLSINTFLSSSGFGGDFATADPISVVISWPASQITVLKCKQTRDAFSSSYGFEDFLSCFPLLVEYHDEVWFPAIGAQLAKYCPLLEVIRIYQAASEFHSFATDRNPWHRPKGLPVNDSVSTLLTGLTRLRILDIRYEAIKAENILETPWVCLDLETFRCQIAEVPFLTDEEEQQVQEIRQRETQATSSALEYIRTDEEDALIALSERCVHTREVIMAQLSKLTSLKFLSLSPDFKTGIDLFGSHFNPKRVYKSERDGRSYIRYDDVMPDTLYFRLKYGLHQLASLTKLEYLSFESMDHRMETADIEWFASHLPRLREMRGLVTEAYVGMEPDPKNDALVALIRKLRPDVVQNQSLSRYLSYYSKYEH</sequence>
<protein>
    <recommendedName>
        <fullName evidence="4">F-box domain-containing protein</fullName>
    </recommendedName>
</protein>
<organism evidence="2 3">
    <name type="scientific">Linnemannia elongata AG-77</name>
    <dbReference type="NCBI Taxonomy" id="1314771"/>
    <lineage>
        <taxon>Eukaryota</taxon>
        <taxon>Fungi</taxon>
        <taxon>Fungi incertae sedis</taxon>
        <taxon>Mucoromycota</taxon>
        <taxon>Mortierellomycotina</taxon>
        <taxon>Mortierellomycetes</taxon>
        <taxon>Mortierellales</taxon>
        <taxon>Mortierellaceae</taxon>
        <taxon>Linnemannia</taxon>
    </lineage>
</organism>
<proteinExistence type="predicted"/>
<dbReference type="STRING" id="1314771.A0A197JTI4"/>
<dbReference type="InterPro" id="IPR032675">
    <property type="entry name" value="LRR_dom_sf"/>
</dbReference>
<evidence type="ECO:0000313" key="3">
    <source>
        <dbReference type="Proteomes" id="UP000078512"/>
    </source>
</evidence>
<evidence type="ECO:0008006" key="4">
    <source>
        <dbReference type="Google" id="ProtNLM"/>
    </source>
</evidence>
<dbReference type="SUPFAM" id="SSF52047">
    <property type="entry name" value="RNI-like"/>
    <property type="match status" value="1"/>
</dbReference>
<dbReference type="Gene3D" id="3.80.10.10">
    <property type="entry name" value="Ribonuclease Inhibitor"/>
    <property type="match status" value="1"/>
</dbReference>